<protein>
    <recommendedName>
        <fullName evidence="3">Aldehyde oxidase/xanthine dehydrogenase a/b hammerhead domain-containing protein</fullName>
    </recommendedName>
</protein>
<dbReference type="Gene3D" id="3.90.1170.50">
    <property type="entry name" value="Aldehyde oxidase/xanthine dehydrogenase, a/b hammerhead"/>
    <property type="match status" value="1"/>
</dbReference>
<evidence type="ECO:0000256" key="1">
    <source>
        <dbReference type="ARBA" id="ARBA00022505"/>
    </source>
</evidence>
<dbReference type="PANTHER" id="PTHR11908:SF132">
    <property type="entry name" value="ALDEHYDE OXIDASE 1-RELATED"/>
    <property type="match status" value="1"/>
</dbReference>
<keyword evidence="2" id="KW-0560">Oxidoreductase</keyword>
<dbReference type="Pfam" id="PF01315">
    <property type="entry name" value="Ald_Xan_dh_C"/>
    <property type="match status" value="1"/>
</dbReference>
<dbReference type="GO" id="GO:0016491">
    <property type="term" value="F:oxidoreductase activity"/>
    <property type="evidence" value="ECO:0007669"/>
    <property type="project" value="UniProtKB-KW"/>
</dbReference>
<keyword evidence="1" id="KW-0500">Molybdenum</keyword>
<dbReference type="InterPro" id="IPR037165">
    <property type="entry name" value="AldOxase/xan_DH_Mopterin-bd_sf"/>
</dbReference>
<dbReference type="GO" id="GO:0005506">
    <property type="term" value="F:iron ion binding"/>
    <property type="evidence" value="ECO:0007669"/>
    <property type="project" value="InterPro"/>
</dbReference>
<gene>
    <name evidence="4" type="ORF">METZ01_LOCUS241322</name>
</gene>
<name>A0A382HME4_9ZZZZ</name>
<proteinExistence type="predicted"/>
<dbReference type="SUPFAM" id="SSF54665">
    <property type="entry name" value="CO dehydrogenase molybdoprotein N-domain-like"/>
    <property type="match status" value="1"/>
</dbReference>
<dbReference type="InterPro" id="IPR036856">
    <property type="entry name" value="Ald_Oxase/Xan_DH_a/b_sf"/>
</dbReference>
<dbReference type="EMBL" id="UINC01062146">
    <property type="protein sequence ID" value="SVB88468.1"/>
    <property type="molecule type" value="Genomic_DNA"/>
</dbReference>
<feature type="non-terminal residue" evidence="4">
    <location>
        <position position="1"/>
    </location>
</feature>
<evidence type="ECO:0000256" key="2">
    <source>
        <dbReference type="ARBA" id="ARBA00023002"/>
    </source>
</evidence>
<dbReference type="SMART" id="SM01008">
    <property type="entry name" value="Ald_Xan_dh_C"/>
    <property type="match status" value="1"/>
</dbReference>
<feature type="non-terminal residue" evidence="4">
    <location>
        <position position="358"/>
    </location>
</feature>
<organism evidence="4">
    <name type="scientific">marine metagenome</name>
    <dbReference type="NCBI Taxonomy" id="408172"/>
    <lineage>
        <taxon>unclassified sequences</taxon>
        <taxon>metagenomes</taxon>
        <taxon>ecological metagenomes</taxon>
    </lineage>
</organism>
<accession>A0A382HME4</accession>
<dbReference type="InterPro" id="IPR008274">
    <property type="entry name" value="AldOxase/xan_DH_MoCoBD1"/>
</dbReference>
<sequence>VSETIPARGIPGQSSTSILGNAVLRREDATLIRGRGEFVANQPFDDLIHAHFVRSTAAHGEILSIDVEDARSMPGVVAVYTAADLGLDDRPPAMGFYAAEAIRPFLARDRVRFVGEPLAVVVAETAYQAADAVESVWADVEPLTAVVSLDDAVAAETVLFPDRDDNVMWQIPSAGAIDFSGCEVVVTEKLWNSRVAAVSIEPRVVAASFADGKLTYWASSQGTHDFRDGAAKCLGMDPADVRVLVKDVGGGFGAKGMISEEEVIVGQLARLIGRPVRWVEGRTENLSAYVHGRAQAQTVTIGGNRDGRVTHYRLDVVQDCGAYPKWGAFLPEFTRQLASGVYDIANLEFSAVSVATNT</sequence>
<dbReference type="SUPFAM" id="SSF56003">
    <property type="entry name" value="Molybdenum cofactor-binding domain"/>
    <property type="match status" value="1"/>
</dbReference>
<evidence type="ECO:0000313" key="4">
    <source>
        <dbReference type="EMBL" id="SVB88468.1"/>
    </source>
</evidence>
<feature type="domain" description="Aldehyde oxidase/xanthine dehydrogenase a/b hammerhead" evidence="3">
    <location>
        <begin position="33"/>
        <end position="144"/>
    </location>
</feature>
<dbReference type="AlphaFoldDB" id="A0A382HME4"/>
<dbReference type="InterPro" id="IPR016208">
    <property type="entry name" value="Ald_Oxase/xanthine_DH-like"/>
</dbReference>
<dbReference type="PANTHER" id="PTHR11908">
    <property type="entry name" value="XANTHINE DEHYDROGENASE"/>
    <property type="match status" value="1"/>
</dbReference>
<dbReference type="InterPro" id="IPR000674">
    <property type="entry name" value="Ald_Oxase/Xan_DH_a/b"/>
</dbReference>
<evidence type="ECO:0000259" key="3">
    <source>
        <dbReference type="SMART" id="SM01008"/>
    </source>
</evidence>
<dbReference type="Gene3D" id="3.30.365.10">
    <property type="entry name" value="Aldehyde oxidase/xanthine dehydrogenase, molybdopterin binding domain"/>
    <property type="match status" value="2"/>
</dbReference>
<dbReference type="Pfam" id="PF02738">
    <property type="entry name" value="MoCoBD_1"/>
    <property type="match status" value="1"/>
</dbReference>
<reference evidence="4" key="1">
    <citation type="submission" date="2018-05" db="EMBL/GenBank/DDBJ databases">
        <authorList>
            <person name="Lanie J.A."/>
            <person name="Ng W.-L."/>
            <person name="Kazmierczak K.M."/>
            <person name="Andrzejewski T.M."/>
            <person name="Davidsen T.M."/>
            <person name="Wayne K.J."/>
            <person name="Tettelin H."/>
            <person name="Glass J.I."/>
            <person name="Rusch D."/>
            <person name="Podicherti R."/>
            <person name="Tsui H.-C.T."/>
            <person name="Winkler M.E."/>
        </authorList>
    </citation>
    <scope>NUCLEOTIDE SEQUENCE</scope>
</reference>